<reference evidence="8 9" key="1">
    <citation type="submission" date="2017-07" db="EMBL/GenBank/DDBJ databases">
        <title>Draft Genome Sequences of Select Purple Nonsulfur Bacteria.</title>
        <authorList>
            <person name="Lasarre B."/>
            <person name="Mckinlay J.B."/>
        </authorList>
    </citation>
    <scope>NUCLEOTIDE SEQUENCE [LARGE SCALE GENOMIC DNA]</scope>
    <source>
        <strain evidence="8 9">DSM 5909</strain>
    </source>
</reference>
<evidence type="ECO:0000256" key="6">
    <source>
        <dbReference type="ARBA" id="ARBA00047321"/>
    </source>
</evidence>
<protein>
    <recommendedName>
        <fullName evidence="4">Tryptophan 2-monooxygenase</fullName>
        <ecNumber evidence="3">1.13.12.3</ecNumber>
    </recommendedName>
</protein>
<evidence type="ECO:0000256" key="5">
    <source>
        <dbReference type="ARBA" id="ARBA00023070"/>
    </source>
</evidence>
<evidence type="ECO:0000259" key="7">
    <source>
        <dbReference type="Pfam" id="PF01593"/>
    </source>
</evidence>
<dbReference type="Pfam" id="PF01593">
    <property type="entry name" value="Amino_oxidase"/>
    <property type="match status" value="1"/>
</dbReference>
<comment type="catalytic activity">
    <reaction evidence="6">
        <text>L-tryptophan + O2 = indole-3-acetamide + CO2 + H2O</text>
        <dbReference type="Rhea" id="RHEA:16165"/>
        <dbReference type="ChEBI" id="CHEBI:15377"/>
        <dbReference type="ChEBI" id="CHEBI:15379"/>
        <dbReference type="ChEBI" id="CHEBI:16031"/>
        <dbReference type="ChEBI" id="CHEBI:16526"/>
        <dbReference type="ChEBI" id="CHEBI:57912"/>
        <dbReference type="EC" id="1.13.12.3"/>
    </reaction>
</comment>
<accession>A0A327L362</accession>
<evidence type="ECO:0000256" key="1">
    <source>
        <dbReference type="ARBA" id="ARBA00004814"/>
    </source>
</evidence>
<dbReference type="GO" id="GO:0050361">
    <property type="term" value="F:tryptophan 2-monooxygenase activity"/>
    <property type="evidence" value="ECO:0007669"/>
    <property type="project" value="UniProtKB-EC"/>
</dbReference>
<comment type="similarity">
    <text evidence="2">Belongs to the tryptophan 2-monooxygenase family.</text>
</comment>
<dbReference type="SUPFAM" id="SSF54373">
    <property type="entry name" value="FAD-linked reductases, C-terminal domain"/>
    <property type="match status" value="1"/>
</dbReference>
<keyword evidence="9" id="KW-1185">Reference proteome</keyword>
<dbReference type="SUPFAM" id="SSF51905">
    <property type="entry name" value="FAD/NAD(P)-binding domain"/>
    <property type="match status" value="1"/>
</dbReference>
<dbReference type="PANTHER" id="PTHR10742:SF410">
    <property type="entry name" value="LYSINE-SPECIFIC HISTONE DEMETHYLASE 2"/>
    <property type="match status" value="1"/>
</dbReference>
<dbReference type="Gene3D" id="3.50.50.60">
    <property type="entry name" value="FAD/NAD(P)-binding domain"/>
    <property type="match status" value="1"/>
</dbReference>
<dbReference type="AlphaFoldDB" id="A0A327L362"/>
<sequence length="417" mass="43668">MTEFDVIVVGAGAAGLTAAADIAAAGLTVRVLEARERPGGRAVTRTIDGLPLDLGCGWLHSAPENEWAALASARGFALDRVPAPWQRPAVTATFPAVDQDAFAAAAEAFWERVEAAAKAPEDRPAADLLGPGDRWSPLIDAVSTWANGVALADLSVHDFARYHDTGDNWRVTAGYGALVATQAAGLDIATRCPVHAIDRSGRLLRVETARGRLTARAAVVTVPPPVLVAGALRISPDLPEVLAAAENLPLGLADKLFLRVDRPEELPPETRLVGTPDRRDTGNYHLRPFGRPLIEGFFGGPLAHALETEGEAAFLAFARDELAAAFGTEIRKRVHLVAATAWGRDPWALGSYSAARVGGAEARAVLATPVDSRIVFAGEACSVADFSTAHGALRSGRDAAARIVAALAPQTPAGRAD</sequence>
<dbReference type="EC" id="1.13.12.3" evidence="3"/>
<organism evidence="8 9">
    <name type="scientific">Rhodoplanes roseus</name>
    <dbReference type="NCBI Taxonomy" id="29409"/>
    <lineage>
        <taxon>Bacteria</taxon>
        <taxon>Pseudomonadati</taxon>
        <taxon>Pseudomonadota</taxon>
        <taxon>Alphaproteobacteria</taxon>
        <taxon>Hyphomicrobiales</taxon>
        <taxon>Nitrobacteraceae</taxon>
        <taxon>Rhodoplanes</taxon>
    </lineage>
</organism>
<dbReference type="InterPro" id="IPR002937">
    <property type="entry name" value="Amino_oxidase"/>
</dbReference>
<dbReference type="Proteomes" id="UP000249130">
    <property type="component" value="Unassembled WGS sequence"/>
</dbReference>
<evidence type="ECO:0000256" key="2">
    <source>
        <dbReference type="ARBA" id="ARBA00005833"/>
    </source>
</evidence>
<evidence type="ECO:0000313" key="8">
    <source>
        <dbReference type="EMBL" id="RAI44475.1"/>
    </source>
</evidence>
<dbReference type="InterPro" id="IPR036188">
    <property type="entry name" value="FAD/NAD-bd_sf"/>
</dbReference>
<dbReference type="PRINTS" id="PR00420">
    <property type="entry name" value="RNGMNOXGNASE"/>
</dbReference>
<keyword evidence="5" id="KW-0073">Auxin biosynthesis</keyword>
<dbReference type="EMBL" id="NPEX01000043">
    <property type="protein sequence ID" value="RAI44475.1"/>
    <property type="molecule type" value="Genomic_DNA"/>
</dbReference>
<gene>
    <name evidence="8" type="ORF">CH341_08825</name>
</gene>
<evidence type="ECO:0000313" key="9">
    <source>
        <dbReference type="Proteomes" id="UP000249130"/>
    </source>
</evidence>
<name>A0A327L362_9BRAD</name>
<dbReference type="InterPro" id="IPR050281">
    <property type="entry name" value="Flavin_monoamine_oxidase"/>
</dbReference>
<dbReference type="PANTHER" id="PTHR10742">
    <property type="entry name" value="FLAVIN MONOAMINE OXIDASE"/>
    <property type="match status" value="1"/>
</dbReference>
<dbReference type="GO" id="GO:0009851">
    <property type="term" value="P:auxin biosynthetic process"/>
    <property type="evidence" value="ECO:0007669"/>
    <property type="project" value="UniProtKB-KW"/>
</dbReference>
<evidence type="ECO:0000256" key="3">
    <source>
        <dbReference type="ARBA" id="ARBA00012535"/>
    </source>
</evidence>
<dbReference type="RefSeq" id="WP_111418677.1">
    <property type="nucleotide sequence ID" value="NZ_NPEX01000043.1"/>
</dbReference>
<evidence type="ECO:0000256" key="4">
    <source>
        <dbReference type="ARBA" id="ARBA00017871"/>
    </source>
</evidence>
<feature type="domain" description="Amine oxidase" evidence="7">
    <location>
        <begin position="14"/>
        <end position="403"/>
    </location>
</feature>
<comment type="pathway">
    <text evidence="1">Plant hormone metabolism; auxin biosynthesis.</text>
</comment>
<dbReference type="OrthoDB" id="337830at2"/>
<proteinExistence type="inferred from homology"/>
<comment type="caution">
    <text evidence="8">The sequence shown here is derived from an EMBL/GenBank/DDBJ whole genome shotgun (WGS) entry which is preliminary data.</text>
</comment>